<gene>
    <name evidence="1" type="ORF">JF922_03555</name>
</gene>
<dbReference type="InterPro" id="IPR023393">
    <property type="entry name" value="START-like_dom_sf"/>
</dbReference>
<dbReference type="Gene3D" id="3.30.530.20">
    <property type="match status" value="1"/>
</dbReference>
<dbReference type="AlphaFoldDB" id="A0A934K1G7"/>
<organism evidence="1 2">
    <name type="scientific">Candidatus Nephthysia bennettiae</name>
    <dbReference type="NCBI Taxonomy" id="3127016"/>
    <lineage>
        <taxon>Bacteria</taxon>
        <taxon>Bacillati</taxon>
        <taxon>Candidatus Dormiibacterota</taxon>
        <taxon>Candidatus Dormibacteria</taxon>
        <taxon>Candidatus Dormibacterales</taxon>
        <taxon>Candidatus Dormibacteraceae</taxon>
        <taxon>Candidatus Nephthysia</taxon>
    </lineage>
</organism>
<reference evidence="1" key="1">
    <citation type="submission" date="2020-10" db="EMBL/GenBank/DDBJ databases">
        <title>Ca. Dormibacterota MAGs.</title>
        <authorList>
            <person name="Montgomery K."/>
        </authorList>
    </citation>
    <scope>NUCLEOTIDE SEQUENCE [LARGE SCALE GENOMIC DNA]</scope>
    <source>
        <strain evidence="1">SC8812_S17_10</strain>
    </source>
</reference>
<dbReference type="CDD" id="cd07812">
    <property type="entry name" value="SRPBCC"/>
    <property type="match status" value="1"/>
</dbReference>
<evidence type="ECO:0000313" key="1">
    <source>
        <dbReference type="EMBL" id="MBJ7597149.1"/>
    </source>
</evidence>
<proteinExistence type="predicted"/>
<protein>
    <submittedName>
        <fullName evidence="1">SRPBCC family protein</fullName>
    </submittedName>
</protein>
<dbReference type="RefSeq" id="WP_338199156.1">
    <property type="nucleotide sequence ID" value="NZ_JAEKNR010000040.1"/>
</dbReference>
<keyword evidence="2" id="KW-1185">Reference proteome</keyword>
<name>A0A934K1G7_9BACT</name>
<dbReference type="SUPFAM" id="SSF55961">
    <property type="entry name" value="Bet v1-like"/>
    <property type="match status" value="1"/>
</dbReference>
<dbReference type="Proteomes" id="UP000612893">
    <property type="component" value="Unassembled WGS sequence"/>
</dbReference>
<comment type="caution">
    <text evidence="1">The sequence shown here is derived from an EMBL/GenBank/DDBJ whole genome shotgun (WGS) entry which is preliminary data.</text>
</comment>
<evidence type="ECO:0000313" key="2">
    <source>
        <dbReference type="Proteomes" id="UP000612893"/>
    </source>
</evidence>
<sequence>MGQELPTAQISLPSKARPEAVYDVLADLTTHLEWGGARQSRDFRLLSLEGSPGPATVGTTFSSTGTIPMSVRHWEDGSTVTVADRPQVFEFTTEARAGEQQAMRARYRHRYEISADAAGSRVTYTLTQLSIAHPMLRMALPGIRQLTWRMAIPMFAGRGLLILIAVAEERALLAARPPSGAAIGSFNTKEI</sequence>
<accession>A0A934K1G7</accession>
<dbReference type="EMBL" id="JAEKNR010000040">
    <property type="protein sequence ID" value="MBJ7597149.1"/>
    <property type="molecule type" value="Genomic_DNA"/>
</dbReference>